<evidence type="ECO:0000256" key="4">
    <source>
        <dbReference type="ARBA" id="ARBA00022692"/>
    </source>
</evidence>
<dbReference type="Gene3D" id="3.40.1110.10">
    <property type="entry name" value="Calcium-transporting ATPase, cytoplasmic domain N"/>
    <property type="match status" value="1"/>
</dbReference>
<keyword evidence="7" id="KW-0067">ATP-binding</keyword>
<proteinExistence type="inferred from homology"/>
<evidence type="ECO:0000256" key="7">
    <source>
        <dbReference type="ARBA" id="ARBA00022840"/>
    </source>
</evidence>
<dbReference type="InterPro" id="IPR059000">
    <property type="entry name" value="ATPase_P-type_domA"/>
</dbReference>
<organism evidence="15 16">
    <name type="scientific">Bemisia tabaci</name>
    <name type="common">Sweetpotato whitefly</name>
    <name type="synonym">Aleurodes tabaci</name>
    <dbReference type="NCBI Taxonomy" id="7038"/>
    <lineage>
        <taxon>Eukaryota</taxon>
        <taxon>Metazoa</taxon>
        <taxon>Ecdysozoa</taxon>
        <taxon>Arthropoda</taxon>
        <taxon>Hexapoda</taxon>
        <taxon>Insecta</taxon>
        <taxon>Pterygota</taxon>
        <taxon>Neoptera</taxon>
        <taxon>Paraneoptera</taxon>
        <taxon>Hemiptera</taxon>
        <taxon>Sternorrhyncha</taxon>
        <taxon>Aleyrodoidea</taxon>
        <taxon>Aleyrodidae</taxon>
        <taxon>Aleyrodinae</taxon>
        <taxon>Bemisia</taxon>
    </lineage>
</organism>
<dbReference type="SUPFAM" id="SSF56784">
    <property type="entry name" value="HAD-like"/>
    <property type="match status" value="1"/>
</dbReference>
<dbReference type="AlphaFoldDB" id="A0A9P0F4M7"/>
<comment type="subcellular location">
    <subcellularLocation>
        <location evidence="1">Membrane</location>
        <topology evidence="1">Multi-pass membrane protein</topology>
    </subcellularLocation>
</comment>
<evidence type="ECO:0000256" key="8">
    <source>
        <dbReference type="ARBA" id="ARBA00022842"/>
    </source>
</evidence>
<dbReference type="GO" id="GO:0015203">
    <property type="term" value="F:polyamine transmembrane transporter activity"/>
    <property type="evidence" value="ECO:0007669"/>
    <property type="project" value="TreeGrafter"/>
</dbReference>
<dbReference type="PROSITE" id="PS00154">
    <property type="entry name" value="ATPASE_E1_E2"/>
    <property type="match status" value="1"/>
</dbReference>
<dbReference type="GO" id="GO:0046872">
    <property type="term" value="F:metal ion binding"/>
    <property type="evidence" value="ECO:0007669"/>
    <property type="project" value="UniProtKB-KW"/>
</dbReference>
<dbReference type="GO" id="GO:0005524">
    <property type="term" value="F:ATP binding"/>
    <property type="evidence" value="ECO:0007669"/>
    <property type="project" value="UniProtKB-KW"/>
</dbReference>
<keyword evidence="16" id="KW-1185">Reference proteome</keyword>
<dbReference type="GO" id="GO:0016887">
    <property type="term" value="F:ATP hydrolysis activity"/>
    <property type="evidence" value="ECO:0007669"/>
    <property type="project" value="InterPro"/>
</dbReference>
<feature type="transmembrane region" description="Helical" evidence="13">
    <location>
        <begin position="706"/>
        <end position="725"/>
    </location>
</feature>
<dbReference type="PANTHER" id="PTHR45630:SF8">
    <property type="entry name" value="CATION-TRANSPORTING ATPASE"/>
    <property type="match status" value="1"/>
</dbReference>
<evidence type="ECO:0000256" key="1">
    <source>
        <dbReference type="ARBA" id="ARBA00004141"/>
    </source>
</evidence>
<evidence type="ECO:0000256" key="13">
    <source>
        <dbReference type="SAM" id="Phobius"/>
    </source>
</evidence>
<dbReference type="GO" id="GO:0016020">
    <property type="term" value="C:membrane"/>
    <property type="evidence" value="ECO:0007669"/>
    <property type="project" value="UniProtKB-SubCell"/>
</dbReference>
<evidence type="ECO:0000256" key="2">
    <source>
        <dbReference type="ARBA" id="ARBA00006000"/>
    </source>
</evidence>
<dbReference type="SFLD" id="SFLDF00027">
    <property type="entry name" value="p-type_atpase"/>
    <property type="match status" value="1"/>
</dbReference>
<feature type="transmembrane region" description="Helical" evidence="13">
    <location>
        <begin position="105"/>
        <end position="124"/>
    </location>
</feature>
<dbReference type="PANTHER" id="PTHR45630">
    <property type="entry name" value="CATION-TRANSPORTING ATPASE-RELATED"/>
    <property type="match status" value="1"/>
</dbReference>
<dbReference type="InterPro" id="IPR018303">
    <property type="entry name" value="ATPase_P-typ_P_site"/>
</dbReference>
<name>A0A9P0F4M7_BEMTA</name>
<dbReference type="InterPro" id="IPR001757">
    <property type="entry name" value="P_typ_ATPase"/>
</dbReference>
<gene>
    <name evidence="15" type="ORF">BEMITA_LOCUS8320</name>
</gene>
<dbReference type="FunFam" id="1.20.1110.10:FF:000023">
    <property type="entry name" value="Cation-transporting ATPase"/>
    <property type="match status" value="1"/>
</dbReference>
<feature type="transmembrane region" description="Helical" evidence="13">
    <location>
        <begin position="679"/>
        <end position="700"/>
    </location>
</feature>
<evidence type="ECO:0000256" key="3">
    <source>
        <dbReference type="ARBA" id="ARBA00022553"/>
    </source>
</evidence>
<dbReference type="SUPFAM" id="SSF81653">
    <property type="entry name" value="Calcium ATPase, transduction domain A"/>
    <property type="match status" value="1"/>
</dbReference>
<evidence type="ECO:0000256" key="11">
    <source>
        <dbReference type="ARBA" id="ARBA00023136"/>
    </source>
</evidence>
<dbReference type="Pfam" id="PF00122">
    <property type="entry name" value="E1-E2_ATPase"/>
    <property type="match status" value="1"/>
</dbReference>
<dbReference type="EMBL" id="OU963865">
    <property type="protein sequence ID" value="CAH0389502.1"/>
    <property type="molecule type" value="Genomic_DNA"/>
</dbReference>
<dbReference type="InterPro" id="IPR023298">
    <property type="entry name" value="ATPase_P-typ_TM_dom_sf"/>
</dbReference>
<dbReference type="Gene3D" id="3.40.50.1000">
    <property type="entry name" value="HAD superfamily/HAD-like"/>
    <property type="match status" value="1"/>
</dbReference>
<dbReference type="InterPro" id="IPR008250">
    <property type="entry name" value="ATPase_P-typ_transduc_dom_A_sf"/>
</dbReference>
<keyword evidence="9" id="KW-1278">Translocase</keyword>
<dbReference type="GO" id="GO:0006874">
    <property type="term" value="P:intracellular calcium ion homeostasis"/>
    <property type="evidence" value="ECO:0007669"/>
    <property type="project" value="TreeGrafter"/>
</dbReference>
<dbReference type="Pfam" id="PF13246">
    <property type="entry name" value="Cation_ATPase"/>
    <property type="match status" value="1"/>
</dbReference>
<evidence type="ECO:0000256" key="9">
    <source>
        <dbReference type="ARBA" id="ARBA00022967"/>
    </source>
</evidence>
<dbReference type="Proteomes" id="UP001152759">
    <property type="component" value="Chromosome 4"/>
</dbReference>
<dbReference type="Gene3D" id="1.20.1110.10">
    <property type="entry name" value="Calcium-transporting ATPase, transmembrane domain"/>
    <property type="match status" value="1"/>
</dbReference>
<evidence type="ECO:0000256" key="5">
    <source>
        <dbReference type="ARBA" id="ARBA00022723"/>
    </source>
</evidence>
<dbReference type="SFLD" id="SFLDG00002">
    <property type="entry name" value="C1.7:_P-type_atpase_like"/>
    <property type="match status" value="1"/>
</dbReference>
<dbReference type="GO" id="GO:0019829">
    <property type="term" value="F:ATPase-coupled monoatomic cation transmembrane transporter activity"/>
    <property type="evidence" value="ECO:0007669"/>
    <property type="project" value="TreeGrafter"/>
</dbReference>
<dbReference type="SFLD" id="SFLDS00003">
    <property type="entry name" value="Haloacid_Dehalogenase"/>
    <property type="match status" value="1"/>
</dbReference>
<accession>A0A9P0F4M7</accession>
<dbReference type="SUPFAM" id="SSF81665">
    <property type="entry name" value="Calcium ATPase, transmembrane domain M"/>
    <property type="match status" value="1"/>
</dbReference>
<feature type="transmembrane region" description="Helical" evidence="13">
    <location>
        <begin position="737"/>
        <end position="757"/>
    </location>
</feature>
<dbReference type="GO" id="GO:0140358">
    <property type="term" value="F:P-type transmembrane transporter activity"/>
    <property type="evidence" value="ECO:0007669"/>
    <property type="project" value="InterPro"/>
</dbReference>
<dbReference type="InterPro" id="IPR044492">
    <property type="entry name" value="P_typ_ATPase_HD_dom"/>
</dbReference>
<evidence type="ECO:0000313" key="16">
    <source>
        <dbReference type="Proteomes" id="UP001152759"/>
    </source>
</evidence>
<feature type="transmembrane region" description="Helical" evidence="13">
    <location>
        <begin position="136"/>
        <end position="160"/>
    </location>
</feature>
<keyword evidence="3" id="KW-0597">Phosphoprotein</keyword>
<reference evidence="15" key="1">
    <citation type="submission" date="2021-12" db="EMBL/GenBank/DDBJ databases">
        <authorList>
            <person name="King R."/>
        </authorList>
    </citation>
    <scope>NUCLEOTIDE SEQUENCE</scope>
</reference>
<keyword evidence="10 13" id="KW-1133">Transmembrane helix</keyword>
<keyword evidence="4 13" id="KW-0812">Transmembrane</keyword>
<dbReference type="Gene3D" id="2.70.150.10">
    <property type="entry name" value="Calcium-transporting ATPase, cytoplasmic transduction domain A"/>
    <property type="match status" value="1"/>
</dbReference>
<dbReference type="SUPFAM" id="SSF81660">
    <property type="entry name" value="Metal cation-transporting ATPase, ATP-binding domain N"/>
    <property type="match status" value="1"/>
</dbReference>
<evidence type="ECO:0000256" key="10">
    <source>
        <dbReference type="ARBA" id="ARBA00022989"/>
    </source>
</evidence>
<dbReference type="InterPro" id="IPR006544">
    <property type="entry name" value="P-type_TPase_V"/>
</dbReference>
<sequence length="824" mass="90997">MCDAVLIHGTCIVDESTLTGESVPVTKTAIWREGAVVGEDIYDERVDSGSTLYCGTKVVQSRKNGREGEVLAVCIRTGFATTKGAVVRAVLYPPPLDFKFEKDSYKFVACLAAVASIAFVYTVYDKLRKHTLIHAIFYGLDLITIVVPPALPAAMTVGSMHAQARLKRRSAVFCLSPRAINVAGGIDCVCFDKTGTLTEDTLDLWGVVPIENGQICQPTRDPSTVPCDSHLSAALASCHSLTIVKGELVGDPLDLKMFRSNDWILEEPQMDNESQFDPPFTSVLRPRRQAELRTTVGVVKQLPFSSDLSRMSVVCQNLTDGKFTVYCKGAPEIIFSLCQPQLVPRDCEVTLQHYTQKGYRVIAIAYRELEAPWFEIKTTKREDLEWNLNPLGLIVFENPLKPGCSEVMRELHNANIRTIMVTGDNLQTALSVARNCEMIQADKSIQEIRISSLACAHSPLTFTSVTGIDINPVNFNEKIVENLRIEGEEKSTGTDRMCVALTGETWSYIKINAPELVSNILNQGIVFARMSPGQKQQLVQDLQAQGFCVGMVGDGANDCGALGAANAGISLSDAEASAASAFTARTRGVHAVLAVLKEGRAALTTSFGLFKYMAAYSLTEFTSVMLLYSQDSNFSDLQYLYIDLGLITVFAYLLSHGPPSYGALVKNAPETSLLSRGPLLSLLVQLGIMGVFQMAAFYAVPHSRNYGIFVISSVQYVLLAFVFFHGPPHRAPMSQDWLFIGTTILALLFMLYLMFFPADVIEKLFDLKSPDKVKDRLLVLFLILANIFSAIVIEQILRIYATLPRWTDWHLLAQRFYRICQSHR</sequence>
<protein>
    <recommendedName>
        <fullName evidence="14">P-type ATPase A domain-containing protein</fullName>
    </recommendedName>
</protein>
<dbReference type="InterPro" id="IPR036412">
    <property type="entry name" value="HAD-like_sf"/>
</dbReference>
<dbReference type="PRINTS" id="PR00119">
    <property type="entry name" value="CATATPASE"/>
</dbReference>
<keyword evidence="11 13" id="KW-0472">Membrane</keyword>
<comment type="catalytic activity">
    <reaction evidence="12">
        <text>ATP + H2O = ADP + phosphate + H(+)</text>
        <dbReference type="Rhea" id="RHEA:13065"/>
        <dbReference type="ChEBI" id="CHEBI:15377"/>
        <dbReference type="ChEBI" id="CHEBI:15378"/>
        <dbReference type="ChEBI" id="CHEBI:30616"/>
        <dbReference type="ChEBI" id="CHEBI:43474"/>
        <dbReference type="ChEBI" id="CHEBI:456216"/>
    </reaction>
</comment>
<dbReference type="InterPro" id="IPR023299">
    <property type="entry name" value="ATPase_P-typ_cyto_dom_N"/>
</dbReference>
<comment type="similarity">
    <text evidence="2">Belongs to the cation transport ATPase (P-type) (TC 3.A.3) family. Type V subfamily.</text>
</comment>
<evidence type="ECO:0000256" key="6">
    <source>
        <dbReference type="ARBA" id="ARBA00022741"/>
    </source>
</evidence>
<evidence type="ECO:0000313" key="15">
    <source>
        <dbReference type="EMBL" id="CAH0389502.1"/>
    </source>
</evidence>
<dbReference type="NCBIfam" id="TIGR01494">
    <property type="entry name" value="ATPase_P-type"/>
    <property type="match status" value="2"/>
</dbReference>
<evidence type="ECO:0000259" key="14">
    <source>
        <dbReference type="Pfam" id="PF00122"/>
    </source>
</evidence>
<keyword evidence="8" id="KW-0460">Magnesium</keyword>
<dbReference type="InterPro" id="IPR023214">
    <property type="entry name" value="HAD_sf"/>
</dbReference>
<dbReference type="NCBIfam" id="TIGR01657">
    <property type="entry name" value="P-ATPase-V"/>
    <property type="match status" value="1"/>
</dbReference>
<feature type="transmembrane region" description="Helical" evidence="13">
    <location>
        <begin position="777"/>
        <end position="797"/>
    </location>
</feature>
<feature type="domain" description="P-type ATPase A" evidence="14">
    <location>
        <begin position="2"/>
        <end position="90"/>
    </location>
</feature>
<keyword evidence="6" id="KW-0547">Nucleotide-binding</keyword>
<keyword evidence="5" id="KW-0479">Metal-binding</keyword>
<evidence type="ECO:0000256" key="12">
    <source>
        <dbReference type="ARBA" id="ARBA00049360"/>
    </source>
</evidence>